<sequence>MSPTTDPANDKTPERQAGGRWMSKRMVVSAGVIGAIAALTMSTRTWIHVIPSSGAINVQPFTVSGDDAATAVAALAVVVLAGSVAAAIAGRLARWVIAVLILLSGLGITASAISALSDPVSAAVSTVGEAAGTLKVQGDYDVTFWPWLTVVIGIWIMATAVWLAVAGHRWKASRKYTPAPAVQSAPAPGADPSSTDDAAATEPGPASAGLAVTPAAPEGEDSMDEIDGWDSLSRGEDPTG</sequence>
<feature type="transmembrane region" description="Helical" evidence="2">
    <location>
        <begin position="144"/>
        <end position="165"/>
    </location>
</feature>
<evidence type="ECO:0000256" key="1">
    <source>
        <dbReference type="SAM" id="MobiDB-lite"/>
    </source>
</evidence>
<keyword evidence="4" id="KW-1185">Reference proteome</keyword>
<protein>
    <submittedName>
        <fullName evidence="3">Tryptophan-associated membrane protein</fullName>
    </submittedName>
</protein>
<reference evidence="3 4" key="1">
    <citation type="submission" date="2017-02" db="EMBL/GenBank/DDBJ databases">
        <authorList>
            <person name="Peterson S.W."/>
        </authorList>
    </citation>
    <scope>NUCLEOTIDE SEQUENCE [LARGE SCALE GENOMIC DNA]</scope>
    <source>
        <strain evidence="3 4">B Ar 00.02</strain>
    </source>
</reference>
<feature type="transmembrane region" description="Helical" evidence="2">
    <location>
        <begin position="68"/>
        <end position="88"/>
    </location>
</feature>
<feature type="compositionally biased region" description="Acidic residues" evidence="1">
    <location>
        <begin position="218"/>
        <end position="228"/>
    </location>
</feature>
<gene>
    <name evidence="3" type="ORF">FM101_12375</name>
</gene>
<keyword evidence="2" id="KW-0812">Transmembrane</keyword>
<feature type="region of interest" description="Disordered" evidence="1">
    <location>
        <begin position="180"/>
        <end position="240"/>
    </location>
</feature>
<feature type="compositionally biased region" description="Low complexity" evidence="1">
    <location>
        <begin position="184"/>
        <end position="201"/>
    </location>
</feature>
<accession>A0A1R4GQL5</accession>
<evidence type="ECO:0000256" key="2">
    <source>
        <dbReference type="SAM" id="Phobius"/>
    </source>
</evidence>
<name>A0A1R4GQL5_9MICC</name>
<feature type="transmembrane region" description="Helical" evidence="2">
    <location>
        <begin position="26"/>
        <end position="48"/>
    </location>
</feature>
<dbReference type="InterPro" id="IPR019051">
    <property type="entry name" value="Trp_biosyn_TM_oprn/chp"/>
</dbReference>
<evidence type="ECO:0000313" key="4">
    <source>
        <dbReference type="Proteomes" id="UP000195913"/>
    </source>
</evidence>
<dbReference type="Proteomes" id="UP000195913">
    <property type="component" value="Unassembled WGS sequence"/>
</dbReference>
<evidence type="ECO:0000313" key="3">
    <source>
        <dbReference type="EMBL" id="SJM70162.1"/>
    </source>
</evidence>
<dbReference type="RefSeq" id="WP_086999981.1">
    <property type="nucleotide sequence ID" value="NZ_FUHW01000038.1"/>
</dbReference>
<organism evidence="3 4">
    <name type="scientific">Arthrobacter rhombi</name>
    <dbReference type="NCBI Taxonomy" id="71253"/>
    <lineage>
        <taxon>Bacteria</taxon>
        <taxon>Bacillati</taxon>
        <taxon>Actinomycetota</taxon>
        <taxon>Actinomycetes</taxon>
        <taxon>Micrococcales</taxon>
        <taxon>Micrococcaceae</taxon>
        <taxon>Arthrobacter</taxon>
    </lineage>
</organism>
<keyword evidence="2" id="KW-0472">Membrane</keyword>
<dbReference type="Pfam" id="PF09534">
    <property type="entry name" value="Trp_oprn_chp"/>
    <property type="match status" value="1"/>
</dbReference>
<feature type="transmembrane region" description="Helical" evidence="2">
    <location>
        <begin position="95"/>
        <end position="116"/>
    </location>
</feature>
<dbReference type="AlphaFoldDB" id="A0A1R4GQL5"/>
<dbReference type="EMBL" id="FUHW01000038">
    <property type="protein sequence ID" value="SJM70162.1"/>
    <property type="molecule type" value="Genomic_DNA"/>
</dbReference>
<proteinExistence type="predicted"/>
<keyword evidence="2" id="KW-1133">Transmembrane helix</keyword>